<evidence type="ECO:0000256" key="1">
    <source>
        <dbReference type="ARBA" id="ARBA00000915"/>
    </source>
</evidence>
<comment type="pathway">
    <text evidence="4 18">Amino-acid biosynthesis; L-histidine biosynthesis; L-histidine from 5-phospho-alpha-D-ribose 1-diphosphate: step 1/9.</text>
</comment>
<evidence type="ECO:0000256" key="18">
    <source>
        <dbReference type="HAMAP-Rule" id="MF_00079"/>
    </source>
</evidence>
<dbReference type="InterPro" id="IPR011322">
    <property type="entry name" value="N-reg_PII-like_a/b"/>
</dbReference>
<dbReference type="PANTHER" id="PTHR21403:SF10">
    <property type="entry name" value="ATP PHOSPHORIBOSYLTRANSFERASE"/>
    <property type="match status" value="1"/>
</dbReference>
<evidence type="ECO:0000256" key="5">
    <source>
        <dbReference type="ARBA" id="ARBA00007955"/>
    </source>
</evidence>
<dbReference type="SUPFAM" id="SSF54913">
    <property type="entry name" value="GlnB-like"/>
    <property type="match status" value="1"/>
</dbReference>
<dbReference type="GO" id="GO:0005737">
    <property type="term" value="C:cytoplasm"/>
    <property type="evidence" value="ECO:0007669"/>
    <property type="project" value="UniProtKB-SubCell"/>
</dbReference>
<evidence type="ECO:0000256" key="3">
    <source>
        <dbReference type="ARBA" id="ARBA00004496"/>
    </source>
</evidence>
<evidence type="ECO:0000313" key="21">
    <source>
        <dbReference type="EMBL" id="SAI84144.1"/>
    </source>
</evidence>
<evidence type="ECO:0000256" key="2">
    <source>
        <dbReference type="ARBA" id="ARBA00001946"/>
    </source>
</evidence>
<dbReference type="GO" id="GO:0005524">
    <property type="term" value="F:ATP binding"/>
    <property type="evidence" value="ECO:0007669"/>
    <property type="project" value="UniProtKB-KW"/>
</dbReference>
<dbReference type="InterPro" id="IPR015867">
    <property type="entry name" value="N-reg_PII/ATP_PRibTrfase_C"/>
</dbReference>
<evidence type="ECO:0000256" key="15">
    <source>
        <dbReference type="ARBA" id="ARBA00022842"/>
    </source>
</evidence>
<organism evidence="21 22">
    <name type="scientific">Saccharolobus solfataricus</name>
    <name type="common">Sulfolobus solfataricus</name>
    <dbReference type="NCBI Taxonomy" id="2287"/>
    <lineage>
        <taxon>Archaea</taxon>
        <taxon>Thermoproteota</taxon>
        <taxon>Thermoprotei</taxon>
        <taxon>Sulfolobales</taxon>
        <taxon>Sulfolobaceae</taxon>
        <taxon>Saccharolobus</taxon>
    </lineage>
</organism>
<dbReference type="GO" id="GO:0003879">
    <property type="term" value="F:ATP phosphoribosyltransferase activity"/>
    <property type="evidence" value="ECO:0007669"/>
    <property type="project" value="UniProtKB-UniRule"/>
</dbReference>
<dbReference type="FunFam" id="3.30.70.120:FF:000002">
    <property type="entry name" value="ATP phosphoribosyltransferase"/>
    <property type="match status" value="1"/>
</dbReference>
<evidence type="ECO:0000256" key="9">
    <source>
        <dbReference type="ARBA" id="ARBA00022605"/>
    </source>
</evidence>
<keyword evidence="10 18" id="KW-0328">Glycosyltransferase</keyword>
<comment type="cofactor">
    <cofactor evidence="2 18">
        <name>Mg(2+)</name>
        <dbReference type="ChEBI" id="CHEBI:18420"/>
    </cofactor>
</comment>
<keyword evidence="12 18" id="KW-0479">Metal-binding</keyword>
<sequence>MVRNLKIAIPNKGRLQQPTLQFLQSVGIKPLASDDRALIVPTSWEGVQLVMIRTEDIPNIVETGATELGITGHDYVIESSADVEELIKLDFGRSKIVLAVPQTWRENSVDELKGKEFRVATKYYNIAKEYVRRRELNAKVVKISGAAEVMPSLGAAEAIIDVMSTGTTLKLHGLKAIDVIMDSYAVVIGNRNWIKNDEADRINLLLTMMKGAIAAKGKKMIFMNVPDNKLDGVINSLPAMLAPAITRLSRSDIWEVITVAEEDILPEVIAKVKAAGARDIVVIDIEKVVK</sequence>
<keyword evidence="14 18" id="KW-0067">ATP-binding</keyword>
<evidence type="ECO:0000256" key="11">
    <source>
        <dbReference type="ARBA" id="ARBA00022679"/>
    </source>
</evidence>
<keyword evidence="11 18" id="KW-0808">Transferase</keyword>
<dbReference type="GO" id="GO:0000105">
    <property type="term" value="P:L-histidine biosynthetic process"/>
    <property type="evidence" value="ECO:0007669"/>
    <property type="project" value="UniProtKB-UniRule"/>
</dbReference>
<dbReference type="EC" id="2.4.2.17" evidence="6 18"/>
<comment type="catalytic activity">
    <reaction evidence="1 18">
        <text>1-(5-phospho-beta-D-ribosyl)-ATP + diphosphate = 5-phospho-alpha-D-ribose 1-diphosphate + ATP</text>
        <dbReference type="Rhea" id="RHEA:18473"/>
        <dbReference type="ChEBI" id="CHEBI:30616"/>
        <dbReference type="ChEBI" id="CHEBI:33019"/>
        <dbReference type="ChEBI" id="CHEBI:58017"/>
        <dbReference type="ChEBI" id="CHEBI:73183"/>
        <dbReference type="EC" id="2.4.2.17"/>
    </reaction>
</comment>
<protein>
    <recommendedName>
        <fullName evidence="7 18">ATP phosphoribosyltransferase</fullName>
        <shortName evidence="18">ATP-PRT</shortName>
        <shortName evidence="18">ATP-PRTase</shortName>
        <ecNumber evidence="6 18">2.4.2.17</ecNumber>
    </recommendedName>
</protein>
<dbReference type="GO" id="GO:0000287">
    <property type="term" value="F:magnesium ion binding"/>
    <property type="evidence" value="ECO:0007669"/>
    <property type="project" value="UniProtKB-UniRule"/>
</dbReference>
<dbReference type="Gene3D" id="3.30.70.120">
    <property type="match status" value="1"/>
</dbReference>
<evidence type="ECO:0000313" key="22">
    <source>
        <dbReference type="Proteomes" id="UP000076770"/>
    </source>
</evidence>
<dbReference type="PROSITE" id="PS01316">
    <property type="entry name" value="ATP_P_PHORIBOSYLTR"/>
    <property type="match status" value="1"/>
</dbReference>
<keyword evidence="8 18" id="KW-0963">Cytoplasm</keyword>
<evidence type="ECO:0000256" key="8">
    <source>
        <dbReference type="ARBA" id="ARBA00022490"/>
    </source>
</evidence>
<keyword evidence="13 18" id="KW-0547">Nucleotide-binding</keyword>
<evidence type="ECO:0000256" key="10">
    <source>
        <dbReference type="ARBA" id="ARBA00022676"/>
    </source>
</evidence>
<dbReference type="EMBL" id="LT549890">
    <property type="protein sequence ID" value="SAI84144.1"/>
    <property type="molecule type" value="Genomic_DNA"/>
</dbReference>
<feature type="domain" description="Histidine biosynthesis HisG C-terminal" evidence="20">
    <location>
        <begin position="215"/>
        <end position="287"/>
    </location>
</feature>
<dbReference type="Gene3D" id="3.40.190.10">
    <property type="entry name" value="Periplasmic binding protein-like II"/>
    <property type="match status" value="2"/>
</dbReference>
<evidence type="ECO:0000256" key="13">
    <source>
        <dbReference type="ARBA" id="ARBA00022741"/>
    </source>
</evidence>
<dbReference type="InterPro" id="IPR013115">
    <property type="entry name" value="HisG_C"/>
</dbReference>
<evidence type="ECO:0000259" key="19">
    <source>
        <dbReference type="Pfam" id="PF01634"/>
    </source>
</evidence>
<comment type="similarity">
    <text evidence="5 18">Belongs to the ATP phosphoribosyltransferase family. Long subfamily.</text>
</comment>
<keyword evidence="9 18" id="KW-0028">Amino-acid biosynthesis</keyword>
<dbReference type="NCBIfam" id="TIGR00070">
    <property type="entry name" value="hisG"/>
    <property type="match status" value="1"/>
</dbReference>
<dbReference type="NCBIfam" id="TIGR03455">
    <property type="entry name" value="HisG_C-term"/>
    <property type="match status" value="1"/>
</dbReference>
<dbReference type="SMR" id="A0A157SYD8"/>
<dbReference type="SUPFAM" id="SSF53850">
    <property type="entry name" value="Periplasmic binding protein-like II"/>
    <property type="match status" value="1"/>
</dbReference>
<dbReference type="AlphaFoldDB" id="A0A157SYD8"/>
<dbReference type="InterPro" id="IPR020621">
    <property type="entry name" value="ATP-PRT_HisG_long"/>
</dbReference>
<evidence type="ECO:0000256" key="14">
    <source>
        <dbReference type="ARBA" id="ARBA00022840"/>
    </source>
</evidence>
<evidence type="ECO:0000256" key="7">
    <source>
        <dbReference type="ARBA" id="ARBA00020998"/>
    </source>
</evidence>
<comment type="subcellular location">
    <subcellularLocation>
        <location evidence="3 18">Cytoplasm</location>
    </subcellularLocation>
</comment>
<dbReference type="Pfam" id="PF08029">
    <property type="entry name" value="HisG_C"/>
    <property type="match status" value="1"/>
</dbReference>
<evidence type="ECO:0000256" key="6">
    <source>
        <dbReference type="ARBA" id="ARBA00011946"/>
    </source>
</evidence>
<evidence type="ECO:0000256" key="12">
    <source>
        <dbReference type="ARBA" id="ARBA00022723"/>
    </source>
</evidence>
<accession>A0A157SYD8</accession>
<dbReference type="Pfam" id="PF01634">
    <property type="entry name" value="HisG"/>
    <property type="match status" value="1"/>
</dbReference>
<dbReference type="PANTHER" id="PTHR21403">
    <property type="entry name" value="ATP PHOSPHORIBOSYLTRANSFERASE ATP-PRTASE"/>
    <property type="match status" value="1"/>
</dbReference>
<gene>
    <name evidence="18" type="primary">hisG</name>
    <name evidence="21" type="ORF">SSOP1_0589</name>
</gene>
<dbReference type="InterPro" id="IPR018198">
    <property type="entry name" value="ATP_PRibTrfase_CS"/>
</dbReference>
<dbReference type="UniPathway" id="UPA00031">
    <property type="reaction ID" value="UER00006"/>
</dbReference>
<proteinExistence type="inferred from homology"/>
<dbReference type="Proteomes" id="UP000076770">
    <property type="component" value="Chromosome i"/>
</dbReference>
<evidence type="ECO:0000256" key="17">
    <source>
        <dbReference type="ARBA" id="ARBA00024861"/>
    </source>
</evidence>
<dbReference type="InterPro" id="IPR013820">
    <property type="entry name" value="ATP_PRibTrfase_cat"/>
</dbReference>
<dbReference type="PATRIC" id="fig|2287.9.peg.600"/>
<comment type="activity regulation">
    <text evidence="18">Feedback inhibited by histidine.</text>
</comment>
<keyword evidence="15 18" id="KW-0460">Magnesium</keyword>
<evidence type="ECO:0000259" key="20">
    <source>
        <dbReference type="Pfam" id="PF08029"/>
    </source>
</evidence>
<dbReference type="InterPro" id="IPR001348">
    <property type="entry name" value="ATP_PRibTrfase_HisG"/>
</dbReference>
<keyword evidence="16 18" id="KW-0368">Histidine biosynthesis</keyword>
<feature type="domain" description="ATP phosphoribosyltransferase catalytic" evidence="19">
    <location>
        <begin position="53"/>
        <end position="210"/>
    </location>
</feature>
<dbReference type="HAMAP" id="MF_00079">
    <property type="entry name" value="HisG_Long"/>
    <property type="match status" value="1"/>
</dbReference>
<dbReference type="CDD" id="cd13594">
    <property type="entry name" value="PBP2_HisGL4"/>
    <property type="match status" value="1"/>
</dbReference>
<comment type="function">
    <text evidence="17 18">Catalyzes the condensation of ATP and 5-phosphoribose 1-diphosphate to form N'-(5'-phosphoribosyl)-ATP (PR-ATP). Has a crucial role in the pathway because the rate of histidine biosynthesis seems to be controlled primarily by regulation of HisG enzymatic activity.</text>
</comment>
<evidence type="ECO:0000256" key="4">
    <source>
        <dbReference type="ARBA" id="ARBA00004667"/>
    </source>
</evidence>
<evidence type="ECO:0000256" key="16">
    <source>
        <dbReference type="ARBA" id="ARBA00023102"/>
    </source>
</evidence>
<reference evidence="22" key="1">
    <citation type="submission" date="2016-04" db="EMBL/GenBank/DDBJ databases">
        <authorList>
            <person name="Shah S.A."/>
            <person name="Garrett R.A."/>
        </authorList>
    </citation>
    <scope>NUCLEOTIDE SEQUENCE [LARGE SCALE GENOMIC DNA]</scope>
    <source>
        <strain evidence="22">ATCC 35091 / DSM 1616 / JCM 8930 / NBRC 15331 / P1</strain>
    </source>
</reference>
<name>A0A157SYD8_SACSO</name>